<evidence type="ECO:0000313" key="3">
    <source>
        <dbReference type="Proteomes" id="UP000318081"/>
    </source>
</evidence>
<proteinExistence type="predicted"/>
<accession>A0ABX5XW63</accession>
<reference evidence="2 3" key="1">
    <citation type="submission" date="2019-02" db="EMBL/GenBank/DDBJ databases">
        <title>Deep-cultivation of Planctomycetes and their phenomic and genomic characterization uncovers novel biology.</title>
        <authorList>
            <person name="Wiegand S."/>
            <person name="Jogler M."/>
            <person name="Boedeker C."/>
            <person name="Pinto D."/>
            <person name="Vollmers J."/>
            <person name="Rivas-Marin E."/>
            <person name="Kohn T."/>
            <person name="Peeters S.H."/>
            <person name="Heuer A."/>
            <person name="Rast P."/>
            <person name="Oberbeckmann S."/>
            <person name="Bunk B."/>
            <person name="Jeske O."/>
            <person name="Meyerdierks A."/>
            <person name="Storesund J.E."/>
            <person name="Kallscheuer N."/>
            <person name="Luecker S."/>
            <person name="Lage O.M."/>
            <person name="Pohl T."/>
            <person name="Merkel B.J."/>
            <person name="Hornburger P."/>
            <person name="Mueller R.-W."/>
            <person name="Bruemmer F."/>
            <person name="Labrenz M."/>
            <person name="Spormann A.M."/>
            <person name="Op den Camp H."/>
            <person name="Overmann J."/>
            <person name="Amann R."/>
            <person name="Jetten M.S.M."/>
            <person name="Mascher T."/>
            <person name="Medema M.H."/>
            <person name="Devos D.P."/>
            <person name="Kaster A.-K."/>
            <person name="Ovreas L."/>
            <person name="Rohde M."/>
            <person name="Galperin M.Y."/>
            <person name="Jogler C."/>
        </authorList>
    </citation>
    <scope>NUCLEOTIDE SEQUENCE [LARGE SCALE GENOMIC DNA]</scope>
    <source>
        <strain evidence="2 3">TBK1r</strain>
    </source>
</reference>
<feature type="transmembrane region" description="Helical" evidence="1">
    <location>
        <begin position="52"/>
        <end position="70"/>
    </location>
</feature>
<feature type="transmembrane region" description="Helical" evidence="1">
    <location>
        <begin position="225"/>
        <end position="246"/>
    </location>
</feature>
<gene>
    <name evidence="2" type="ORF">TBK1r_52870</name>
</gene>
<dbReference type="Proteomes" id="UP000318081">
    <property type="component" value="Chromosome"/>
</dbReference>
<feature type="transmembrane region" description="Helical" evidence="1">
    <location>
        <begin position="21"/>
        <end position="40"/>
    </location>
</feature>
<keyword evidence="1" id="KW-1133">Transmembrane helix</keyword>
<keyword evidence="3" id="KW-1185">Reference proteome</keyword>
<feature type="transmembrane region" description="Helical" evidence="1">
    <location>
        <begin position="110"/>
        <end position="131"/>
    </location>
</feature>
<feature type="transmembrane region" description="Helical" evidence="1">
    <location>
        <begin position="77"/>
        <end position="95"/>
    </location>
</feature>
<feature type="transmembrane region" description="Helical" evidence="1">
    <location>
        <begin position="152"/>
        <end position="173"/>
    </location>
</feature>
<feature type="transmembrane region" description="Helical" evidence="1">
    <location>
        <begin position="193"/>
        <end position="213"/>
    </location>
</feature>
<evidence type="ECO:0000256" key="1">
    <source>
        <dbReference type="SAM" id="Phobius"/>
    </source>
</evidence>
<keyword evidence="1" id="KW-0812">Transmembrane</keyword>
<dbReference type="EMBL" id="CP036432">
    <property type="protein sequence ID" value="QDV86268.1"/>
    <property type="molecule type" value="Genomic_DNA"/>
</dbReference>
<protein>
    <submittedName>
        <fullName evidence="2">Uncharacterized protein</fullName>
    </submittedName>
</protein>
<feature type="transmembrane region" description="Helical" evidence="1">
    <location>
        <begin position="258"/>
        <end position="276"/>
    </location>
</feature>
<sequence length="281" mass="31145">MSGLNRKSSVAHGSETNARKFVRNLTVTLYGLVFVASAFLVTRWQLVDDGGLLFVAFVLSQCSMIALWAADYRGHTAISCAAITFFSILCWWIIARFRFVGFGDASEICWVIVVTTQAVATITGATCIDTFSKSSRRKYSDRIVHGVQLRRLSFGIGNLILWTTFVAIGLLVVRQILYANGWTADLPGATQTLLAILMGLCGAAIAVMWLATFRGAIWTVVAQRSLIWFPVFLFGTLFFHMLLAYLQKANFIQPTKTVVPLVGQYVLSGWTLLATLNHTRR</sequence>
<organism evidence="2 3">
    <name type="scientific">Stieleria magnilauensis</name>
    <dbReference type="NCBI Taxonomy" id="2527963"/>
    <lineage>
        <taxon>Bacteria</taxon>
        <taxon>Pseudomonadati</taxon>
        <taxon>Planctomycetota</taxon>
        <taxon>Planctomycetia</taxon>
        <taxon>Pirellulales</taxon>
        <taxon>Pirellulaceae</taxon>
        <taxon>Stieleria</taxon>
    </lineage>
</organism>
<evidence type="ECO:0000313" key="2">
    <source>
        <dbReference type="EMBL" id="QDV86268.1"/>
    </source>
</evidence>
<name>A0ABX5XW63_9BACT</name>
<keyword evidence="1" id="KW-0472">Membrane</keyword>